<dbReference type="InterPro" id="IPR053153">
    <property type="entry name" value="APC_K+_Transporter"/>
</dbReference>
<evidence type="ECO:0000256" key="5">
    <source>
        <dbReference type="SAM" id="Phobius"/>
    </source>
</evidence>
<evidence type="ECO:0000256" key="4">
    <source>
        <dbReference type="ARBA" id="ARBA00023136"/>
    </source>
</evidence>
<keyword evidence="7" id="KW-1185">Reference proteome</keyword>
<evidence type="ECO:0000256" key="3">
    <source>
        <dbReference type="ARBA" id="ARBA00022989"/>
    </source>
</evidence>
<evidence type="ECO:0000313" key="7">
    <source>
        <dbReference type="Proteomes" id="UP000005139"/>
    </source>
</evidence>
<dbReference type="EMBL" id="AAWL01000001">
    <property type="protein sequence ID" value="EAX48795.1"/>
    <property type="molecule type" value="Genomic_DNA"/>
</dbReference>
<keyword evidence="4 5" id="KW-0472">Membrane</keyword>
<keyword evidence="3 5" id="KW-1133">Transmembrane helix</keyword>
<proteinExistence type="predicted"/>
<feature type="transmembrane region" description="Helical" evidence="5">
    <location>
        <begin position="360"/>
        <end position="382"/>
    </location>
</feature>
<feature type="transmembrane region" description="Helical" evidence="5">
    <location>
        <begin position="388"/>
        <end position="410"/>
    </location>
</feature>
<accession>A1HLU1</accession>
<feature type="transmembrane region" description="Helical" evidence="5">
    <location>
        <begin position="154"/>
        <end position="173"/>
    </location>
</feature>
<organism evidence="6 7">
    <name type="scientific">Thermosinus carboxydivorans Nor1</name>
    <dbReference type="NCBI Taxonomy" id="401526"/>
    <lineage>
        <taxon>Bacteria</taxon>
        <taxon>Bacillati</taxon>
        <taxon>Bacillota</taxon>
        <taxon>Negativicutes</taxon>
        <taxon>Selenomonadales</taxon>
        <taxon>Sporomusaceae</taxon>
        <taxon>Thermosinus</taxon>
    </lineage>
</organism>
<dbReference type="GO" id="GO:0022857">
    <property type="term" value="F:transmembrane transporter activity"/>
    <property type="evidence" value="ECO:0007669"/>
    <property type="project" value="InterPro"/>
</dbReference>
<dbReference type="PANTHER" id="PTHR47704:SF1">
    <property type="entry name" value="POTASSIUM TRANSPORTER KIMA"/>
    <property type="match status" value="1"/>
</dbReference>
<dbReference type="Proteomes" id="UP000005139">
    <property type="component" value="Unassembled WGS sequence"/>
</dbReference>
<feature type="transmembrane region" description="Helical" evidence="5">
    <location>
        <begin position="269"/>
        <end position="292"/>
    </location>
</feature>
<dbReference type="GO" id="GO:0016020">
    <property type="term" value="C:membrane"/>
    <property type="evidence" value="ECO:0007669"/>
    <property type="project" value="UniProtKB-SubCell"/>
</dbReference>
<dbReference type="Pfam" id="PF13520">
    <property type="entry name" value="AA_permease_2"/>
    <property type="match status" value="1"/>
</dbReference>
<dbReference type="InterPro" id="IPR002293">
    <property type="entry name" value="AA/rel_permease1"/>
</dbReference>
<comment type="caution">
    <text evidence="6">The sequence shown here is derived from an EMBL/GenBank/DDBJ whole genome shotgun (WGS) entry which is preliminary data.</text>
</comment>
<feature type="transmembrane region" description="Helical" evidence="5">
    <location>
        <begin position="185"/>
        <end position="208"/>
    </location>
</feature>
<evidence type="ECO:0000256" key="2">
    <source>
        <dbReference type="ARBA" id="ARBA00022692"/>
    </source>
</evidence>
<feature type="transmembrane region" description="Helical" evidence="5">
    <location>
        <begin position="312"/>
        <end position="333"/>
    </location>
</feature>
<dbReference type="Gene3D" id="1.20.1740.10">
    <property type="entry name" value="Amino acid/polyamine transporter I"/>
    <property type="match status" value="1"/>
</dbReference>
<comment type="subcellular location">
    <subcellularLocation>
        <location evidence="1">Membrane</location>
        <topology evidence="1">Multi-pass membrane protein</topology>
    </subcellularLocation>
</comment>
<feature type="transmembrane region" description="Helical" evidence="5">
    <location>
        <begin position="119"/>
        <end position="142"/>
    </location>
</feature>
<keyword evidence="2 5" id="KW-0812">Transmembrane</keyword>
<dbReference type="eggNOG" id="COG0531">
    <property type="taxonomic scope" value="Bacteria"/>
</dbReference>
<reference evidence="6 7" key="2">
    <citation type="submission" date="2007-01" db="EMBL/GenBank/DDBJ databases">
        <title>Sequencing of the draft genome and assembly of Thermosinus carboxydivorans Nor1.</title>
        <authorList>
            <consortium name="US DOE Joint Genome Institute (JGI-PGF)"/>
            <person name="Copeland A."/>
            <person name="Lucas S."/>
            <person name="Lapidus A."/>
            <person name="Barry K."/>
            <person name="Glavina del Rio T."/>
            <person name="Dalin E."/>
            <person name="Tice H."/>
            <person name="Bruce D."/>
            <person name="Pitluck S."/>
            <person name="Richardson P."/>
        </authorList>
    </citation>
    <scope>NUCLEOTIDE SEQUENCE [LARGE SCALE GENOMIC DNA]</scope>
    <source>
        <strain evidence="6 7">Nor1</strain>
    </source>
</reference>
<reference evidence="6 7" key="1">
    <citation type="submission" date="2007-01" db="EMBL/GenBank/DDBJ databases">
        <title>Annotation of the draft genome assembly of Thermosinus carboxydivorans Nor1.</title>
        <authorList>
            <consortium name="US DOE Joint Genome Institute (JGI-ORNL)"/>
            <person name="Larimer F."/>
            <person name="Land M."/>
            <person name="Hauser L."/>
        </authorList>
    </citation>
    <scope>NUCLEOTIDE SEQUENCE [LARGE SCALE GENOMIC DNA]</scope>
    <source>
        <strain evidence="6 7">Nor1</strain>
    </source>
</reference>
<protein>
    <recommendedName>
        <fullName evidence="8">Amino acid transporter</fullName>
    </recommendedName>
</protein>
<feature type="transmembrane region" description="Helical" evidence="5">
    <location>
        <begin position="228"/>
        <end position="249"/>
    </location>
</feature>
<dbReference type="PANTHER" id="PTHR47704">
    <property type="entry name" value="POTASSIUM TRANSPORTER KIMA"/>
    <property type="match status" value="1"/>
</dbReference>
<evidence type="ECO:0000256" key="1">
    <source>
        <dbReference type="ARBA" id="ARBA00004141"/>
    </source>
</evidence>
<name>A1HLU1_9FIRM</name>
<feature type="transmembrane region" description="Helical" evidence="5">
    <location>
        <begin position="446"/>
        <end position="462"/>
    </location>
</feature>
<gene>
    <name evidence="6" type="ORF">TcarDRAFT_2484</name>
</gene>
<feature type="transmembrane region" description="Helical" evidence="5">
    <location>
        <begin position="422"/>
        <end position="440"/>
    </location>
</feature>
<evidence type="ECO:0000313" key="6">
    <source>
        <dbReference type="EMBL" id="EAX48795.1"/>
    </source>
</evidence>
<feature type="transmembrane region" description="Helical" evidence="5">
    <location>
        <begin position="73"/>
        <end position="98"/>
    </location>
</feature>
<evidence type="ECO:0008006" key="8">
    <source>
        <dbReference type="Google" id="ProtNLM"/>
    </source>
</evidence>
<sequence length="627" mass="69497">MLTTIGIMEVVDSFMMREIRRLLIGRPLHNQELSHEKLPKWKALAIFSSDALSSVGYGPEQIMLMLAVPGVLAYGYIGPVAFAILVLLAIVTVSYVQVAKANPGGGGSYSVAITNLGELPALTAAAALFADYSLTVAVSISSGTEAIVSAFPQLVPHALTIDLAVLFGILMLINLRGVRESSNVFVFPTYAFILGMLGLIAAGVYQAFTQPAPLIPPASAAKQWDWAVAFLILRAFASGCSSMTGIEAISNGVPMFKKPEIRNATITTYWMSAILAVMFAGISFLIMHYHIMPVPDVTALSQVAELTFGRNWAYYYVQFTTMLVLYLAANTAYNGLPPLLSILAKDGYMPRYLGARGERLSFSNGIILLSVIAGLLITIFHGNTEHLISLYAIGVFLSFTIAQVGMVVYWRREKSKGWTRRAILNGVGAIVTGTVVLVIAITKFFYGAWLVLIFIPTMIYIFKKVRHHYNDMSEQLQLPPEYTNPASLQHPQAKNLIIVPVASITRVVAQSLQYAKTLSPDILAVHIATDDETGRKFKEKWEKWNPDIRLVIIYSPYRLVIKPLLDYIEQLERTKAPSDFITVLIPEFETKKWWHRLLHNQTGWVLRTLLILKENVIVATIPYHLQK</sequence>
<dbReference type="AlphaFoldDB" id="A1HLU1"/>